<dbReference type="AlphaFoldDB" id="A0A7D9IQZ7"/>
<gene>
    <name evidence="2" type="ORF">PACLA_8A065731</name>
</gene>
<name>A0A7D9IQZ7_PARCT</name>
<evidence type="ECO:0000313" key="2">
    <source>
        <dbReference type="EMBL" id="CAB4011804.1"/>
    </source>
</evidence>
<keyword evidence="3" id="KW-1185">Reference proteome</keyword>
<dbReference type="PANTHER" id="PTHR12820">
    <property type="entry name" value="VACUOLAR SORTING PROTEIN 53"/>
    <property type="match status" value="1"/>
</dbReference>
<dbReference type="GO" id="GO:0042147">
    <property type="term" value="P:retrograde transport, endosome to Golgi"/>
    <property type="evidence" value="ECO:0007669"/>
    <property type="project" value="InterPro"/>
</dbReference>
<proteinExistence type="predicted"/>
<dbReference type="PANTHER" id="PTHR12820:SF0">
    <property type="entry name" value="VACUOLAR PROTEIN SORTING-ASSOCIATED PROTEIN 53 HOMOLOG"/>
    <property type="match status" value="1"/>
</dbReference>
<dbReference type="OrthoDB" id="10261632at2759"/>
<accession>A0A7D9IQZ7</accession>
<dbReference type="Proteomes" id="UP001152795">
    <property type="component" value="Unassembled WGS sequence"/>
</dbReference>
<dbReference type="InterPro" id="IPR039766">
    <property type="entry name" value="Vps53"/>
</dbReference>
<dbReference type="GO" id="GO:0005829">
    <property type="term" value="C:cytosol"/>
    <property type="evidence" value="ECO:0007669"/>
    <property type="project" value="GOC"/>
</dbReference>
<dbReference type="GO" id="GO:0000938">
    <property type="term" value="C:GARP complex"/>
    <property type="evidence" value="ECO:0007669"/>
    <property type="project" value="InterPro"/>
</dbReference>
<feature type="domain" description="Vps53 N-terminal" evidence="1">
    <location>
        <begin position="7"/>
        <end position="99"/>
    </location>
</feature>
<sequence>MVKCRSLCRSLDNEIRLVIRGQTNVGLEGRQALEEAQQAIQQLFEKINDIKYKAEKSEQMVKEITRDIKQLDYAKRHLTHSITTLNHLHMLVGGVESLQ</sequence>
<protein>
    <recommendedName>
        <fullName evidence="1">Vps53 N-terminal domain-containing protein</fullName>
    </recommendedName>
</protein>
<evidence type="ECO:0000259" key="1">
    <source>
        <dbReference type="Pfam" id="PF04100"/>
    </source>
</evidence>
<reference evidence="2" key="1">
    <citation type="submission" date="2020-04" db="EMBL/GenBank/DDBJ databases">
        <authorList>
            <person name="Alioto T."/>
            <person name="Alioto T."/>
            <person name="Gomez Garrido J."/>
        </authorList>
    </citation>
    <scope>NUCLEOTIDE SEQUENCE</scope>
    <source>
        <strain evidence="2">A484AB</strain>
    </source>
</reference>
<organism evidence="2 3">
    <name type="scientific">Paramuricea clavata</name>
    <name type="common">Red gorgonian</name>
    <name type="synonym">Violescent sea-whip</name>
    <dbReference type="NCBI Taxonomy" id="317549"/>
    <lineage>
        <taxon>Eukaryota</taxon>
        <taxon>Metazoa</taxon>
        <taxon>Cnidaria</taxon>
        <taxon>Anthozoa</taxon>
        <taxon>Octocorallia</taxon>
        <taxon>Malacalcyonacea</taxon>
        <taxon>Plexauridae</taxon>
        <taxon>Paramuricea</taxon>
    </lineage>
</organism>
<dbReference type="Pfam" id="PF04100">
    <property type="entry name" value="Vps53_N"/>
    <property type="match status" value="1"/>
</dbReference>
<evidence type="ECO:0000313" key="3">
    <source>
        <dbReference type="Proteomes" id="UP001152795"/>
    </source>
</evidence>
<dbReference type="EMBL" id="CACRXK020007270">
    <property type="protein sequence ID" value="CAB4011804.1"/>
    <property type="molecule type" value="Genomic_DNA"/>
</dbReference>
<dbReference type="InterPro" id="IPR007234">
    <property type="entry name" value="Vps53_N"/>
</dbReference>
<comment type="caution">
    <text evidence="2">The sequence shown here is derived from an EMBL/GenBank/DDBJ whole genome shotgun (WGS) entry which is preliminary data.</text>
</comment>